<feature type="compositionally biased region" description="Basic and acidic residues" evidence="1">
    <location>
        <begin position="549"/>
        <end position="565"/>
    </location>
</feature>
<keyword evidence="4" id="KW-1185">Reference proteome</keyword>
<dbReference type="EMBL" id="GG662656">
    <property type="protein sequence ID" value="EWS73857.1"/>
    <property type="molecule type" value="Genomic_DNA"/>
</dbReference>
<dbReference type="PANTHER" id="PTHR31398:SF0">
    <property type="entry name" value="MEIOTIC NUCLEAR DIVISION PROTEIN 1 HOMOLOG"/>
    <property type="match status" value="1"/>
</dbReference>
<feature type="region of interest" description="Disordered" evidence="1">
    <location>
        <begin position="545"/>
        <end position="565"/>
    </location>
</feature>
<evidence type="ECO:0000313" key="3">
    <source>
        <dbReference type="EMBL" id="EWS73857.1"/>
    </source>
</evidence>
<evidence type="ECO:0000313" key="4">
    <source>
        <dbReference type="Proteomes" id="UP000009168"/>
    </source>
</evidence>
<gene>
    <name evidence="3" type="ORF">TTHERM_000279858</name>
</gene>
<accession>W7X934</accession>
<name>W7X934_TETTS</name>
<sequence>MTFDKEQQITIMGLTDNFGRNIYDPQVIQVSSYMTSLKKIDQGSHQISLNKTKLAVRPCNIQDIKSVKLNDLFNNLHLDYFFCFEDGQKVYIEGDYSGDFYSKIDVFFKQCKNSTQPGSVVCKPQEHIDQVTKDLHFLTYIADKIIDPSNLENPFGYQSSYIETQTSALQSQQFTAFFENYYIQSDTGYFSKQINQIQDFLFVQSQSNYVFSDPGLIIQFTLTPHRNKQTLMQRRYMKFSELIAQLGGLFKLLTLIGFVITYPFAKIYLNKEIVNSLFEFNLNSEGQKIEKTNQNNCLFETNFIEAGDKQNQKQVKICEQIQQINQNLQKQTNSVNQNIENISQFDHVLDKSNNKNIQNSLFQNQESAIEQLTTSSPNNKEVNKENFRLLQLTQFSEIESQNVPKKVTTPNQAFRRNGSQKAFKMTKSNFNHQEENKITKQNQQKKENQIQLSYFERIKCILNPLKKKISLSYAEYFQYLTFKCSKLFELKKFFILEGIGKVQNSLDIQNIVKKLQEIDRLKQIILNEDQLKLFEIMPQPILNSQTEQSKTKNQDQHKTNFQQEERTSSAYNSLIKMVNQPFLSKKDFQIINLLDEQIYKALRNSQQDINSLKSQNKNVFINDYVNENKSINLINLGVSNAYTDKFKNQIFDNFLKNEDVPEECLQKLNDSYFHKQKKKNQNQLNLF</sequence>
<dbReference type="PANTHER" id="PTHR31398">
    <property type="entry name" value="MEIOTIC NUCLEAR DIVISION PROTEIN 1 HOMOLOG"/>
    <property type="match status" value="1"/>
</dbReference>
<keyword evidence="2" id="KW-1133">Transmembrane helix</keyword>
<keyword evidence="2" id="KW-0812">Transmembrane</keyword>
<reference evidence="4" key="1">
    <citation type="journal article" date="2006" name="PLoS Biol.">
        <title>Macronuclear genome sequence of the ciliate Tetrahymena thermophila, a model eukaryote.</title>
        <authorList>
            <person name="Eisen J.A."/>
            <person name="Coyne R.S."/>
            <person name="Wu M."/>
            <person name="Wu D."/>
            <person name="Thiagarajan M."/>
            <person name="Wortman J.R."/>
            <person name="Badger J.H."/>
            <person name="Ren Q."/>
            <person name="Amedeo P."/>
            <person name="Jones K.M."/>
            <person name="Tallon L.J."/>
            <person name="Delcher A.L."/>
            <person name="Salzberg S.L."/>
            <person name="Silva J.C."/>
            <person name="Haas B.J."/>
            <person name="Majoros W.H."/>
            <person name="Farzad M."/>
            <person name="Carlton J.M."/>
            <person name="Smith R.K. Jr."/>
            <person name="Garg J."/>
            <person name="Pearlman R.E."/>
            <person name="Karrer K.M."/>
            <person name="Sun L."/>
            <person name="Manning G."/>
            <person name="Elde N.C."/>
            <person name="Turkewitz A.P."/>
            <person name="Asai D.J."/>
            <person name="Wilkes D.E."/>
            <person name="Wang Y."/>
            <person name="Cai H."/>
            <person name="Collins K."/>
            <person name="Stewart B.A."/>
            <person name="Lee S.R."/>
            <person name="Wilamowska K."/>
            <person name="Weinberg Z."/>
            <person name="Ruzzo W.L."/>
            <person name="Wloga D."/>
            <person name="Gaertig J."/>
            <person name="Frankel J."/>
            <person name="Tsao C.-C."/>
            <person name="Gorovsky M.A."/>
            <person name="Keeling P.J."/>
            <person name="Waller R.F."/>
            <person name="Patron N.J."/>
            <person name="Cherry J.M."/>
            <person name="Stover N.A."/>
            <person name="Krieger C.J."/>
            <person name="del Toro C."/>
            <person name="Ryder H.F."/>
            <person name="Williamson S.C."/>
            <person name="Barbeau R.A."/>
            <person name="Hamilton E.P."/>
            <person name="Orias E."/>
        </authorList>
    </citation>
    <scope>NUCLEOTIDE SEQUENCE [LARGE SCALE GENOMIC DNA]</scope>
    <source>
        <strain evidence="4">SB210</strain>
    </source>
</reference>
<dbReference type="RefSeq" id="XP_012653604.1">
    <property type="nucleotide sequence ID" value="XM_012798150.1"/>
</dbReference>
<keyword evidence="2" id="KW-0472">Membrane</keyword>
<protein>
    <submittedName>
        <fullName evidence="3">Cation channel family protein</fullName>
    </submittedName>
</protein>
<dbReference type="GeneID" id="24438173"/>
<dbReference type="AlphaFoldDB" id="W7X934"/>
<evidence type="ECO:0000256" key="1">
    <source>
        <dbReference type="SAM" id="MobiDB-lite"/>
    </source>
</evidence>
<organism evidence="3 4">
    <name type="scientific">Tetrahymena thermophila (strain SB210)</name>
    <dbReference type="NCBI Taxonomy" id="312017"/>
    <lineage>
        <taxon>Eukaryota</taxon>
        <taxon>Sar</taxon>
        <taxon>Alveolata</taxon>
        <taxon>Ciliophora</taxon>
        <taxon>Intramacronucleata</taxon>
        <taxon>Oligohymenophorea</taxon>
        <taxon>Hymenostomatida</taxon>
        <taxon>Tetrahymenina</taxon>
        <taxon>Tetrahymenidae</taxon>
        <taxon>Tetrahymena</taxon>
    </lineage>
</organism>
<dbReference type="Proteomes" id="UP000009168">
    <property type="component" value="Unassembled WGS sequence"/>
</dbReference>
<evidence type="ECO:0000256" key="2">
    <source>
        <dbReference type="SAM" id="Phobius"/>
    </source>
</evidence>
<dbReference type="GO" id="GO:0007131">
    <property type="term" value="P:reciprocal meiotic recombination"/>
    <property type="evidence" value="ECO:0007669"/>
    <property type="project" value="TreeGrafter"/>
</dbReference>
<proteinExistence type="predicted"/>
<feature type="transmembrane region" description="Helical" evidence="2">
    <location>
        <begin position="242"/>
        <end position="265"/>
    </location>
</feature>
<dbReference type="KEGG" id="tet:TTHERM_000279858"/>
<dbReference type="GO" id="GO:0005634">
    <property type="term" value="C:nucleus"/>
    <property type="evidence" value="ECO:0007669"/>
    <property type="project" value="TreeGrafter"/>
</dbReference>
<dbReference type="InParanoid" id="W7X934"/>